<keyword evidence="4" id="KW-0812">Transmembrane</keyword>
<comment type="function">
    <text evidence="12">Essential component of the TIM23 complex, a complex that mediates the translocation of transit peptide-containing proteins across the mitochondrial inner membrane.</text>
</comment>
<name>A0A3B3DU72_ORYME</name>
<evidence type="ECO:0000256" key="3">
    <source>
        <dbReference type="ARBA" id="ARBA00022448"/>
    </source>
</evidence>
<keyword evidence="16" id="KW-1185">Reference proteome</keyword>
<dbReference type="InterPro" id="IPR004274">
    <property type="entry name" value="FCP1_dom"/>
</dbReference>
<accession>A0A3B3DU72</accession>
<keyword evidence="9 12" id="KW-0811">Translocation</keyword>
<dbReference type="Pfam" id="PF03031">
    <property type="entry name" value="NIF"/>
    <property type="match status" value="1"/>
</dbReference>
<dbReference type="FunFam" id="3.40.50.1000:FF:000019">
    <property type="entry name" value="Mitochondrial import inner membrane translocase subunit TIM50"/>
    <property type="match status" value="1"/>
</dbReference>
<evidence type="ECO:0000256" key="13">
    <source>
        <dbReference type="SAM" id="MobiDB-lite"/>
    </source>
</evidence>
<evidence type="ECO:0000256" key="4">
    <source>
        <dbReference type="ARBA" id="ARBA00022692"/>
    </source>
</evidence>
<dbReference type="STRING" id="30732.ENSOMEP00000033697"/>
<reference evidence="15" key="1">
    <citation type="submission" date="2025-08" db="UniProtKB">
        <authorList>
            <consortium name="Ensembl"/>
        </authorList>
    </citation>
    <scope>IDENTIFICATION</scope>
</reference>
<evidence type="ECO:0000256" key="11">
    <source>
        <dbReference type="ARBA" id="ARBA00023136"/>
    </source>
</evidence>
<comment type="similarity">
    <text evidence="2 12">Belongs to the TIM50 family.</text>
</comment>
<evidence type="ECO:0000256" key="6">
    <source>
        <dbReference type="ARBA" id="ARBA00022927"/>
    </source>
</evidence>
<dbReference type="Gene3D" id="3.40.50.1000">
    <property type="entry name" value="HAD superfamily/HAD-like"/>
    <property type="match status" value="1"/>
</dbReference>
<keyword evidence="8" id="KW-1133">Transmembrane helix</keyword>
<organism evidence="15 16">
    <name type="scientific">Oryzias melastigma</name>
    <name type="common">Marine medaka</name>
    <dbReference type="NCBI Taxonomy" id="30732"/>
    <lineage>
        <taxon>Eukaryota</taxon>
        <taxon>Metazoa</taxon>
        <taxon>Chordata</taxon>
        <taxon>Craniata</taxon>
        <taxon>Vertebrata</taxon>
        <taxon>Euteleostomi</taxon>
        <taxon>Actinopterygii</taxon>
        <taxon>Neopterygii</taxon>
        <taxon>Teleostei</taxon>
        <taxon>Neoteleostei</taxon>
        <taxon>Acanthomorphata</taxon>
        <taxon>Ovalentaria</taxon>
        <taxon>Atherinomorphae</taxon>
        <taxon>Beloniformes</taxon>
        <taxon>Adrianichthyidae</taxon>
        <taxon>Oryziinae</taxon>
        <taxon>Oryzias</taxon>
    </lineage>
</organism>
<evidence type="ECO:0000256" key="9">
    <source>
        <dbReference type="ARBA" id="ARBA00023010"/>
    </source>
</evidence>
<keyword evidence="10 12" id="KW-0496">Mitochondrion</keyword>
<keyword evidence="11" id="KW-0472">Membrane</keyword>
<dbReference type="Proteomes" id="UP000261560">
    <property type="component" value="Unplaced"/>
</dbReference>
<evidence type="ECO:0000256" key="12">
    <source>
        <dbReference type="RuleBase" id="RU365079"/>
    </source>
</evidence>
<keyword evidence="3 12" id="KW-0813">Transport</keyword>
<comment type="subunit">
    <text evidence="12">Component of the TIM23 complex.</text>
</comment>
<evidence type="ECO:0000256" key="10">
    <source>
        <dbReference type="ARBA" id="ARBA00023128"/>
    </source>
</evidence>
<dbReference type="PANTHER" id="PTHR12210">
    <property type="entry name" value="DULLARD PROTEIN PHOSPHATASE"/>
    <property type="match status" value="1"/>
</dbReference>
<evidence type="ECO:0000256" key="5">
    <source>
        <dbReference type="ARBA" id="ARBA00022792"/>
    </source>
</evidence>
<keyword evidence="7 12" id="KW-0809">Transit peptide</keyword>
<dbReference type="GO" id="GO:0015031">
    <property type="term" value="P:protein transport"/>
    <property type="evidence" value="ECO:0007669"/>
    <property type="project" value="UniProtKB-KW"/>
</dbReference>
<dbReference type="SMART" id="SM00577">
    <property type="entry name" value="CPDc"/>
    <property type="match status" value="1"/>
</dbReference>
<dbReference type="InterPro" id="IPR023214">
    <property type="entry name" value="HAD_sf"/>
</dbReference>
<dbReference type="InterPro" id="IPR050365">
    <property type="entry name" value="TIM50"/>
</dbReference>
<evidence type="ECO:0000256" key="8">
    <source>
        <dbReference type="ARBA" id="ARBA00022989"/>
    </source>
</evidence>
<comment type="subcellular location">
    <subcellularLocation>
        <location evidence="1 12">Mitochondrion inner membrane</location>
        <topology evidence="1 12">Single-pass membrane protein</topology>
    </subcellularLocation>
</comment>
<dbReference type="AlphaFoldDB" id="A0A3B3DU72"/>
<keyword evidence="5" id="KW-0999">Mitochondrion inner membrane</keyword>
<dbReference type="InterPro" id="IPR036412">
    <property type="entry name" value="HAD-like_sf"/>
</dbReference>
<evidence type="ECO:0000256" key="2">
    <source>
        <dbReference type="ARBA" id="ARBA00006344"/>
    </source>
</evidence>
<feature type="domain" description="FCP1 homology" evidence="14">
    <location>
        <begin position="167"/>
        <end position="321"/>
    </location>
</feature>
<reference evidence="15" key="2">
    <citation type="submission" date="2025-09" db="UniProtKB">
        <authorList>
            <consortium name="Ensembl"/>
        </authorList>
    </citation>
    <scope>IDENTIFICATION</scope>
</reference>
<feature type="region of interest" description="Disordered" evidence="13">
    <location>
        <begin position="1"/>
        <end position="51"/>
    </location>
</feature>
<dbReference type="PROSITE" id="PS50969">
    <property type="entry name" value="FCP1"/>
    <property type="match status" value="1"/>
</dbReference>
<evidence type="ECO:0000256" key="7">
    <source>
        <dbReference type="ARBA" id="ARBA00022946"/>
    </source>
</evidence>
<dbReference type="GeneTree" id="ENSGT01040000240503"/>
<sequence>GSAAGLRAPPPRQCCTSSGSSPPTSRRAERAARPAASLRRSSRRDSSSSRVRASLLPLLLLRERRRESERRTRSRRRTPPTPRRWSCGWRASWVWAGLSASSTSSERTLWTNKASRPSGCSTVEKNLQILQGLQTDDHRTDEPQAAARPAEGAVLPAALHPSAGAHRRPAAPGVVVGDRLALQETPGHRLPVPAADAVLRDRRLHRRNRHGERFLHDQPRAFASAETDVVPDLQTAYPLIDSIDPQGFVTYRLFRDATRYMEGHHVKDVSCLNRDTSKVIVVDCKREAFSLQPFNGLALKKWDGNSDDRTLYDLAHFLKAIAINRVDDVRSVLENYALEDDPIEAFKRRQAQLAQVGEQTQHPLTSCGFYCCVLTLPPPAGRRRSSVWPSSRSRRNRDCRSAPSPPGSGAPNSSEPRLHHPHTSTNHSLR</sequence>
<protein>
    <recommendedName>
        <fullName evidence="12">Mitochondrial import inner membrane translocase subunit TIM50</fullName>
    </recommendedName>
</protein>
<feature type="region of interest" description="Disordered" evidence="13">
    <location>
        <begin position="380"/>
        <end position="430"/>
    </location>
</feature>
<dbReference type="CDD" id="cd07521">
    <property type="entry name" value="HAD_FCP1-like"/>
    <property type="match status" value="1"/>
</dbReference>
<keyword evidence="6 12" id="KW-0653">Protein transport</keyword>
<dbReference type="GO" id="GO:0005744">
    <property type="term" value="C:TIM23 mitochondrial import inner membrane translocase complex"/>
    <property type="evidence" value="ECO:0007669"/>
    <property type="project" value="UniProtKB-UniRule"/>
</dbReference>
<evidence type="ECO:0000313" key="15">
    <source>
        <dbReference type="Ensembl" id="ENSOMEP00000033697.1"/>
    </source>
</evidence>
<evidence type="ECO:0000259" key="14">
    <source>
        <dbReference type="PROSITE" id="PS50969"/>
    </source>
</evidence>
<dbReference type="SUPFAM" id="SSF56784">
    <property type="entry name" value="HAD-like"/>
    <property type="match status" value="1"/>
</dbReference>
<evidence type="ECO:0000313" key="16">
    <source>
        <dbReference type="Proteomes" id="UP000261560"/>
    </source>
</evidence>
<dbReference type="PaxDb" id="30732-ENSOMEP00000033697"/>
<feature type="compositionally biased region" description="Low complexity" evidence="13">
    <location>
        <begin position="14"/>
        <end position="25"/>
    </location>
</feature>
<proteinExistence type="inferred from homology"/>
<evidence type="ECO:0000256" key="1">
    <source>
        <dbReference type="ARBA" id="ARBA00004434"/>
    </source>
</evidence>
<dbReference type="Ensembl" id="ENSOMET00000027052.1">
    <property type="protein sequence ID" value="ENSOMEP00000033697.1"/>
    <property type="gene ID" value="ENSOMEG00000019843.1"/>
</dbReference>